<protein>
    <submittedName>
        <fullName evidence="5">Aldehyde dehydrogenase family protein</fullName>
    </submittedName>
</protein>
<evidence type="ECO:0000313" key="5">
    <source>
        <dbReference type="EMBL" id="MFD1367861.1"/>
    </source>
</evidence>
<dbReference type="InterPro" id="IPR016162">
    <property type="entry name" value="Ald_DH_N"/>
</dbReference>
<dbReference type="InterPro" id="IPR029510">
    <property type="entry name" value="Ald_DH_CS_GLU"/>
</dbReference>
<dbReference type="InterPro" id="IPR016161">
    <property type="entry name" value="Ald_DH/histidinol_DH"/>
</dbReference>
<sequence length="477" mass="51206">MTFIEVEGVKVDTRHWIGGRRIASDQTFSDFSPIDEAYLGDIAAGGETEVNAAVAAAREAFPAWAARTAPERGAVLRRIADGIEDRLEDLARVETRDNGSLLRSHRRGVMPRVAMNFRFFADYAERLRHPDMEVRGHRQKITYDPAGVTAVITPWNAPLMLATWRIGPALAAGNTVVLKPPEWAPLTASLLAEITHDAGLPAGVLNVVQGTGREAGAPLTRHPGINRLSFTGSVPTAGAVAAAAAPNIVPLSFELGGKSPLLVLEDADLDLAVRLAVEQFDNAGQVCLGAFRLIVHESLATEFLDRLVTRAKALVQGDPRDERTDVSALISRAHFDRVSGFVERAEARVVLGGGPNEELGGLYFRPTILVDPKPGSEIVTEEVFGPVLTMQTFATEDEGFAMANDTRFGLAATLVTADPSKAARLNAGTVWVNCFFVRDLGAPFGGNGRSGIGREGGTWSFDFYCDVKNTVIAPEEA</sequence>
<dbReference type="Proteomes" id="UP001597183">
    <property type="component" value="Unassembled WGS sequence"/>
</dbReference>
<dbReference type="SUPFAM" id="SSF53720">
    <property type="entry name" value="ALDH-like"/>
    <property type="match status" value="1"/>
</dbReference>
<evidence type="ECO:0000256" key="2">
    <source>
        <dbReference type="PROSITE-ProRule" id="PRU10007"/>
    </source>
</evidence>
<name>A0ABW4AAR5_9ACTN</name>
<organism evidence="5 6">
    <name type="scientific">Actinoplanes sichuanensis</name>
    <dbReference type="NCBI Taxonomy" id="512349"/>
    <lineage>
        <taxon>Bacteria</taxon>
        <taxon>Bacillati</taxon>
        <taxon>Actinomycetota</taxon>
        <taxon>Actinomycetes</taxon>
        <taxon>Micromonosporales</taxon>
        <taxon>Micromonosporaceae</taxon>
        <taxon>Actinoplanes</taxon>
    </lineage>
</organism>
<feature type="domain" description="Aldehyde dehydrogenase" evidence="4">
    <location>
        <begin position="25"/>
        <end position="469"/>
    </location>
</feature>
<dbReference type="InterPro" id="IPR015590">
    <property type="entry name" value="Aldehyde_DH_dom"/>
</dbReference>
<dbReference type="PROSITE" id="PS00687">
    <property type="entry name" value="ALDEHYDE_DEHYDR_GLU"/>
    <property type="match status" value="1"/>
</dbReference>
<proteinExistence type="inferred from homology"/>
<comment type="caution">
    <text evidence="5">The sequence shown here is derived from an EMBL/GenBank/DDBJ whole genome shotgun (WGS) entry which is preliminary data.</text>
</comment>
<evidence type="ECO:0000259" key="4">
    <source>
        <dbReference type="Pfam" id="PF00171"/>
    </source>
</evidence>
<dbReference type="Gene3D" id="3.40.605.10">
    <property type="entry name" value="Aldehyde Dehydrogenase, Chain A, domain 1"/>
    <property type="match status" value="1"/>
</dbReference>
<evidence type="ECO:0000256" key="3">
    <source>
        <dbReference type="RuleBase" id="RU003345"/>
    </source>
</evidence>
<comment type="similarity">
    <text evidence="3">Belongs to the aldehyde dehydrogenase family.</text>
</comment>
<dbReference type="InterPro" id="IPR016163">
    <property type="entry name" value="Ald_DH_C"/>
</dbReference>
<dbReference type="Pfam" id="PF00171">
    <property type="entry name" value="Aldedh"/>
    <property type="match status" value="1"/>
</dbReference>
<reference evidence="6" key="1">
    <citation type="journal article" date="2019" name="Int. J. Syst. Evol. Microbiol.">
        <title>The Global Catalogue of Microorganisms (GCM) 10K type strain sequencing project: providing services to taxonomists for standard genome sequencing and annotation.</title>
        <authorList>
            <consortium name="The Broad Institute Genomics Platform"/>
            <consortium name="The Broad Institute Genome Sequencing Center for Infectious Disease"/>
            <person name="Wu L."/>
            <person name="Ma J."/>
        </authorList>
    </citation>
    <scope>NUCLEOTIDE SEQUENCE [LARGE SCALE GENOMIC DNA]</scope>
    <source>
        <strain evidence="6">CCM 7526</strain>
    </source>
</reference>
<dbReference type="PANTHER" id="PTHR11699">
    <property type="entry name" value="ALDEHYDE DEHYDROGENASE-RELATED"/>
    <property type="match status" value="1"/>
</dbReference>
<accession>A0ABW4AAR5</accession>
<dbReference type="RefSeq" id="WP_317787273.1">
    <property type="nucleotide sequence ID" value="NZ_AP028461.1"/>
</dbReference>
<keyword evidence="1 3" id="KW-0560">Oxidoreductase</keyword>
<evidence type="ECO:0000256" key="1">
    <source>
        <dbReference type="ARBA" id="ARBA00023002"/>
    </source>
</evidence>
<gene>
    <name evidence="5" type="ORF">ACFQ5G_21120</name>
</gene>
<dbReference type="Gene3D" id="3.40.309.10">
    <property type="entry name" value="Aldehyde Dehydrogenase, Chain A, domain 2"/>
    <property type="match status" value="1"/>
</dbReference>
<evidence type="ECO:0000313" key="6">
    <source>
        <dbReference type="Proteomes" id="UP001597183"/>
    </source>
</evidence>
<keyword evidence="6" id="KW-1185">Reference proteome</keyword>
<feature type="active site" evidence="2">
    <location>
        <position position="254"/>
    </location>
</feature>
<dbReference type="EMBL" id="JBHTMK010000031">
    <property type="protein sequence ID" value="MFD1367861.1"/>
    <property type="molecule type" value="Genomic_DNA"/>
</dbReference>